<comment type="subcellular location">
    <subcellularLocation>
        <location evidence="1 10">Cell membrane</location>
        <topology evidence="1 10">Multi-pass membrane protein</topology>
    </subcellularLocation>
</comment>
<keyword evidence="8 10" id="KW-0675">Receptor</keyword>
<keyword evidence="7 10" id="KW-0472">Membrane</keyword>
<keyword evidence="5 10" id="KW-0552">Olfaction</keyword>
<dbReference type="GO" id="GO:0005549">
    <property type="term" value="F:odorant binding"/>
    <property type="evidence" value="ECO:0007669"/>
    <property type="project" value="InterPro"/>
</dbReference>
<evidence type="ECO:0000256" key="6">
    <source>
        <dbReference type="ARBA" id="ARBA00022989"/>
    </source>
</evidence>
<evidence type="ECO:0000256" key="2">
    <source>
        <dbReference type="ARBA" id="ARBA00022475"/>
    </source>
</evidence>
<organism evidence="11 12">
    <name type="scientific">Zophobas morio</name>
    <dbReference type="NCBI Taxonomy" id="2755281"/>
    <lineage>
        <taxon>Eukaryota</taxon>
        <taxon>Metazoa</taxon>
        <taxon>Ecdysozoa</taxon>
        <taxon>Arthropoda</taxon>
        <taxon>Hexapoda</taxon>
        <taxon>Insecta</taxon>
        <taxon>Pterygota</taxon>
        <taxon>Neoptera</taxon>
        <taxon>Endopterygota</taxon>
        <taxon>Coleoptera</taxon>
        <taxon>Polyphaga</taxon>
        <taxon>Cucujiformia</taxon>
        <taxon>Tenebrionidae</taxon>
        <taxon>Zophobas</taxon>
    </lineage>
</organism>
<evidence type="ECO:0000313" key="12">
    <source>
        <dbReference type="Proteomes" id="UP001168821"/>
    </source>
</evidence>
<feature type="transmembrane region" description="Helical" evidence="10">
    <location>
        <begin position="87"/>
        <end position="109"/>
    </location>
</feature>
<keyword evidence="9 10" id="KW-0807">Transducer</keyword>
<evidence type="ECO:0000256" key="9">
    <source>
        <dbReference type="ARBA" id="ARBA00023224"/>
    </source>
</evidence>
<dbReference type="InterPro" id="IPR004117">
    <property type="entry name" value="7tm6_olfct_rcpt"/>
</dbReference>
<keyword evidence="3 10" id="KW-0716">Sensory transduction</keyword>
<dbReference type="EMBL" id="JALNTZ010000003">
    <property type="protein sequence ID" value="KAJ3659905.1"/>
    <property type="molecule type" value="Genomic_DNA"/>
</dbReference>
<evidence type="ECO:0000256" key="8">
    <source>
        <dbReference type="ARBA" id="ARBA00023170"/>
    </source>
</evidence>
<protein>
    <recommendedName>
        <fullName evidence="10">Odorant receptor</fullName>
    </recommendedName>
</protein>
<dbReference type="GO" id="GO:0007165">
    <property type="term" value="P:signal transduction"/>
    <property type="evidence" value="ECO:0007669"/>
    <property type="project" value="UniProtKB-KW"/>
</dbReference>
<gene>
    <name evidence="11" type="ORF">Zmor_011567</name>
</gene>
<comment type="caution">
    <text evidence="11">The sequence shown here is derived from an EMBL/GenBank/DDBJ whole genome shotgun (WGS) entry which is preliminary data.</text>
</comment>
<name>A0AA38IQC0_9CUCU</name>
<feature type="transmembrane region" description="Helical" evidence="10">
    <location>
        <begin position="31"/>
        <end position="51"/>
    </location>
</feature>
<reference evidence="11" key="1">
    <citation type="journal article" date="2023" name="G3 (Bethesda)">
        <title>Whole genome assemblies of Zophobas morio and Tenebrio molitor.</title>
        <authorList>
            <person name="Kaur S."/>
            <person name="Stinson S.A."/>
            <person name="diCenzo G.C."/>
        </authorList>
    </citation>
    <scope>NUCLEOTIDE SEQUENCE</scope>
    <source>
        <strain evidence="11">QUZm001</strain>
    </source>
</reference>
<dbReference type="GO" id="GO:0004984">
    <property type="term" value="F:olfactory receptor activity"/>
    <property type="evidence" value="ECO:0007669"/>
    <property type="project" value="InterPro"/>
</dbReference>
<evidence type="ECO:0000256" key="7">
    <source>
        <dbReference type="ARBA" id="ARBA00023136"/>
    </source>
</evidence>
<feature type="transmembrane region" description="Helical" evidence="10">
    <location>
        <begin position="129"/>
        <end position="157"/>
    </location>
</feature>
<evidence type="ECO:0000256" key="3">
    <source>
        <dbReference type="ARBA" id="ARBA00022606"/>
    </source>
</evidence>
<keyword evidence="2" id="KW-1003">Cell membrane</keyword>
<dbReference type="GO" id="GO:0005886">
    <property type="term" value="C:plasma membrane"/>
    <property type="evidence" value="ECO:0007669"/>
    <property type="project" value="UniProtKB-SubCell"/>
</dbReference>
<evidence type="ECO:0000256" key="10">
    <source>
        <dbReference type="RuleBase" id="RU351113"/>
    </source>
</evidence>
<sequence length="362" mass="41918">MQVIFLGVYSTAVLANTYFFIKEFTMEFLNQYISVYLGLLASAILYATLLWKQPIVKKFEENCRPIIFQPVDVKEETKERIKKESQYITSFVKFHIIYVLISGCIVIPVGRERKFQFGITFFQDYCHSYVLEALYLLGYPITAYMFVRLAYALLYFVSHVKFQIYIILDIIEQISEGYDDKSDGELLDSEEYQKVVKARLAFLITKVTSLARLCYFGRVGDLAAAMLAGHLIPPIVISGLLMGLSVLSFIYLGNLLGYWCYFQNFLWCVGSASTLIMYTHCGQEFENNTENLFDAIYNVRWTSFNKSNRKIILIAMTIFQEPKRLRFTETTSCNYELGVRLVKTVYSFAAIMARVRDSQTIR</sequence>
<keyword evidence="6 10" id="KW-1133">Transmembrane helix</keyword>
<evidence type="ECO:0000313" key="11">
    <source>
        <dbReference type="EMBL" id="KAJ3659905.1"/>
    </source>
</evidence>
<accession>A0AA38IQC0</accession>
<feature type="transmembrane region" description="Helical" evidence="10">
    <location>
        <begin position="222"/>
        <end position="250"/>
    </location>
</feature>
<comment type="caution">
    <text evidence="10">Lacks conserved residue(s) required for the propagation of feature annotation.</text>
</comment>
<keyword evidence="4 10" id="KW-0812">Transmembrane</keyword>
<evidence type="ECO:0000256" key="1">
    <source>
        <dbReference type="ARBA" id="ARBA00004651"/>
    </source>
</evidence>
<dbReference type="PANTHER" id="PTHR21137">
    <property type="entry name" value="ODORANT RECEPTOR"/>
    <property type="match status" value="1"/>
</dbReference>
<comment type="similarity">
    <text evidence="10">Belongs to the insect chemoreceptor superfamily. Heteromeric odorant receptor channel (TC 1.A.69) family.</text>
</comment>
<evidence type="ECO:0000256" key="5">
    <source>
        <dbReference type="ARBA" id="ARBA00022725"/>
    </source>
</evidence>
<keyword evidence="12" id="KW-1185">Reference proteome</keyword>
<proteinExistence type="inferred from homology"/>
<dbReference type="Proteomes" id="UP001168821">
    <property type="component" value="Unassembled WGS sequence"/>
</dbReference>
<dbReference type="AlphaFoldDB" id="A0AA38IQC0"/>
<dbReference type="Pfam" id="PF02949">
    <property type="entry name" value="7tm_6"/>
    <property type="match status" value="1"/>
</dbReference>
<evidence type="ECO:0000256" key="4">
    <source>
        <dbReference type="ARBA" id="ARBA00022692"/>
    </source>
</evidence>
<dbReference type="PANTHER" id="PTHR21137:SF35">
    <property type="entry name" value="ODORANT RECEPTOR 19A-RELATED"/>
    <property type="match status" value="1"/>
</dbReference>